<evidence type="ECO:0000313" key="10">
    <source>
        <dbReference type="Proteomes" id="UP000061546"/>
    </source>
</evidence>
<keyword evidence="7 8" id="KW-0472">Membrane</keyword>
<evidence type="ECO:0000313" key="9">
    <source>
        <dbReference type="EMBL" id="ALB28124.1"/>
    </source>
</evidence>
<dbReference type="AlphaFoldDB" id="A0A0K2LA02"/>
<reference evidence="9 10" key="1">
    <citation type="submission" date="2015-08" db="EMBL/GenBank/DDBJ databases">
        <title>Genomic sequence of Lactobacillus heilongjiangensis DSM 28069, isolated from Chinese traditional pickle.</title>
        <authorList>
            <person name="Jiang X."/>
            <person name="Zheng B."/>
            <person name="Cheng H."/>
        </authorList>
    </citation>
    <scope>NUCLEOTIDE SEQUENCE [LARGE SCALE GENOMIC DNA]</scope>
    <source>
        <strain evidence="9 10">DSM 28069</strain>
    </source>
</reference>
<dbReference type="PANTHER" id="PTHR21716">
    <property type="entry name" value="TRANSMEMBRANE PROTEIN"/>
    <property type="match status" value="1"/>
</dbReference>
<dbReference type="RefSeq" id="WP_041499781.1">
    <property type="nucleotide sequence ID" value="NZ_BJDV01000014.1"/>
</dbReference>
<evidence type="ECO:0000256" key="5">
    <source>
        <dbReference type="ARBA" id="ARBA00022692"/>
    </source>
</evidence>
<organism evidence="9 10">
    <name type="scientific">Companilactobacillus heilongjiangensis</name>
    <dbReference type="NCBI Taxonomy" id="1074467"/>
    <lineage>
        <taxon>Bacteria</taxon>
        <taxon>Bacillati</taxon>
        <taxon>Bacillota</taxon>
        <taxon>Bacilli</taxon>
        <taxon>Lactobacillales</taxon>
        <taxon>Lactobacillaceae</taxon>
        <taxon>Companilactobacillus</taxon>
    </lineage>
</organism>
<keyword evidence="4" id="KW-1003">Cell membrane</keyword>
<evidence type="ECO:0000256" key="1">
    <source>
        <dbReference type="ARBA" id="ARBA00004651"/>
    </source>
</evidence>
<dbReference type="Proteomes" id="UP000061546">
    <property type="component" value="Chromosome"/>
</dbReference>
<feature type="transmembrane region" description="Helical" evidence="8">
    <location>
        <begin position="327"/>
        <end position="360"/>
    </location>
</feature>
<comment type="subcellular location">
    <subcellularLocation>
        <location evidence="1">Cell membrane</location>
        <topology evidence="1">Multi-pass membrane protein</topology>
    </subcellularLocation>
</comment>
<name>A0A0K2LA02_9LACO</name>
<evidence type="ECO:0000256" key="3">
    <source>
        <dbReference type="ARBA" id="ARBA00022448"/>
    </source>
</evidence>
<protein>
    <submittedName>
        <fullName evidence="9">Permease</fullName>
    </submittedName>
</protein>
<gene>
    <name evidence="9" type="ORF">JP39_01310</name>
</gene>
<dbReference type="PANTHER" id="PTHR21716:SF53">
    <property type="entry name" value="PERMEASE PERM-RELATED"/>
    <property type="match status" value="1"/>
</dbReference>
<dbReference type="KEGG" id="lhi:JP39_01310"/>
<evidence type="ECO:0000256" key="2">
    <source>
        <dbReference type="ARBA" id="ARBA00009773"/>
    </source>
</evidence>
<evidence type="ECO:0000256" key="8">
    <source>
        <dbReference type="SAM" id="Phobius"/>
    </source>
</evidence>
<dbReference type="Pfam" id="PF01594">
    <property type="entry name" value="AI-2E_transport"/>
    <property type="match status" value="1"/>
</dbReference>
<dbReference type="GO" id="GO:0055085">
    <property type="term" value="P:transmembrane transport"/>
    <property type="evidence" value="ECO:0007669"/>
    <property type="project" value="TreeGrafter"/>
</dbReference>
<evidence type="ECO:0000256" key="6">
    <source>
        <dbReference type="ARBA" id="ARBA00022989"/>
    </source>
</evidence>
<feature type="transmembrane region" description="Helical" evidence="8">
    <location>
        <begin position="170"/>
        <end position="193"/>
    </location>
</feature>
<sequence length="374" mass="40554">MEINRRNIIRYGIIVVLVLVGLIYPAQIYSIFLNLFGILLPIVLGGVLAYVLNLLVVKLEKHFFPNSKSKWINGSRRGIVILLTLVIVILVMTGVFRLVLPQFILALTKFFKSIPALFSDISNLAEKINSHSAVPDQLKAIDINWTSVQSKVMKFLTSGVSGLFGSTFKIVTGFAKGIFNFILAVTFAVYILATKEKLIGQVNKAGKAFIKENTRKKIKYVLDITNNMFSSFIVGQVTEAIILGTLCALGMLLFKFPYALSVGAFVGITSLVPILGAWAGGAVGFLLIVVDSPLQAVLFVVFIIVLQQLESNLIYPRVVGTSIGLPGIWVLASITVGGGLGGIVGMLLGVPVAATIYQLVKNEANRRLENPAKV</sequence>
<comment type="similarity">
    <text evidence="2">Belongs to the autoinducer-2 exporter (AI-2E) (TC 2.A.86) family.</text>
</comment>
<keyword evidence="5 8" id="KW-0812">Transmembrane</keyword>
<keyword evidence="10" id="KW-1185">Reference proteome</keyword>
<feature type="transmembrane region" description="Helical" evidence="8">
    <location>
        <begin position="12"/>
        <end position="32"/>
    </location>
</feature>
<keyword evidence="3" id="KW-0813">Transport</keyword>
<keyword evidence="6 8" id="KW-1133">Transmembrane helix</keyword>
<dbReference type="EMBL" id="CP012559">
    <property type="protein sequence ID" value="ALB28124.1"/>
    <property type="molecule type" value="Genomic_DNA"/>
</dbReference>
<feature type="transmembrane region" description="Helical" evidence="8">
    <location>
        <begin position="78"/>
        <end position="100"/>
    </location>
</feature>
<dbReference type="GO" id="GO:0005886">
    <property type="term" value="C:plasma membrane"/>
    <property type="evidence" value="ECO:0007669"/>
    <property type="project" value="UniProtKB-SubCell"/>
</dbReference>
<dbReference type="STRING" id="1074467.JP39_01310"/>
<dbReference type="OrthoDB" id="9793390at2"/>
<evidence type="ECO:0000256" key="4">
    <source>
        <dbReference type="ARBA" id="ARBA00022475"/>
    </source>
</evidence>
<dbReference type="InterPro" id="IPR002549">
    <property type="entry name" value="AI-2E-like"/>
</dbReference>
<feature type="transmembrane region" description="Helical" evidence="8">
    <location>
        <begin position="229"/>
        <end position="252"/>
    </location>
</feature>
<evidence type="ECO:0000256" key="7">
    <source>
        <dbReference type="ARBA" id="ARBA00023136"/>
    </source>
</evidence>
<feature type="transmembrane region" description="Helical" evidence="8">
    <location>
        <begin position="38"/>
        <end position="57"/>
    </location>
</feature>
<proteinExistence type="inferred from homology"/>
<accession>A0A0K2LA02</accession>